<dbReference type="GO" id="GO:0005737">
    <property type="term" value="C:cytoplasm"/>
    <property type="evidence" value="ECO:0007669"/>
    <property type="project" value="TreeGrafter"/>
</dbReference>
<proteinExistence type="predicted"/>
<dbReference type="Proteomes" id="UP000008363">
    <property type="component" value="Unassembled WGS sequence"/>
</dbReference>
<dbReference type="InterPro" id="IPR027417">
    <property type="entry name" value="P-loop_NTPase"/>
</dbReference>
<dbReference type="GO" id="GO:0005524">
    <property type="term" value="F:ATP binding"/>
    <property type="evidence" value="ECO:0007669"/>
    <property type="project" value="UniProtKB-KW"/>
</dbReference>
<keyword evidence="5" id="KW-1185">Reference proteome</keyword>
<dbReference type="PRINTS" id="PR00038">
    <property type="entry name" value="HTHLUXR"/>
</dbReference>
<dbReference type="GO" id="GO:0004016">
    <property type="term" value="F:adenylate cyclase activity"/>
    <property type="evidence" value="ECO:0007669"/>
    <property type="project" value="TreeGrafter"/>
</dbReference>
<comment type="caution">
    <text evidence="4">The sequence shown here is derived from an EMBL/GenBank/DDBJ whole genome shotgun (WGS) entry which is preliminary data.</text>
</comment>
<evidence type="ECO:0000256" key="1">
    <source>
        <dbReference type="ARBA" id="ARBA00022741"/>
    </source>
</evidence>
<dbReference type="InterPro" id="IPR000792">
    <property type="entry name" value="Tscrpt_reg_LuxR_C"/>
</dbReference>
<organism evidence="4 5">
    <name type="scientific">Gordonia rhizosphera NBRC 16068</name>
    <dbReference type="NCBI Taxonomy" id="1108045"/>
    <lineage>
        <taxon>Bacteria</taxon>
        <taxon>Bacillati</taxon>
        <taxon>Actinomycetota</taxon>
        <taxon>Actinomycetes</taxon>
        <taxon>Mycobacteriales</taxon>
        <taxon>Gordoniaceae</taxon>
        <taxon>Gordonia</taxon>
    </lineage>
</organism>
<dbReference type="SUPFAM" id="SSF46894">
    <property type="entry name" value="C-terminal effector domain of the bipartite response regulators"/>
    <property type="match status" value="1"/>
</dbReference>
<dbReference type="SUPFAM" id="SSF52540">
    <property type="entry name" value="P-loop containing nucleoside triphosphate hydrolases"/>
    <property type="match status" value="1"/>
</dbReference>
<dbReference type="EMBL" id="BAHC01000092">
    <property type="protein sequence ID" value="GAB90268.1"/>
    <property type="molecule type" value="Genomic_DNA"/>
</dbReference>
<dbReference type="Pfam" id="PF13191">
    <property type="entry name" value="AAA_16"/>
    <property type="match status" value="1"/>
</dbReference>
<dbReference type="GO" id="GO:0006355">
    <property type="term" value="P:regulation of DNA-templated transcription"/>
    <property type="evidence" value="ECO:0007669"/>
    <property type="project" value="InterPro"/>
</dbReference>
<dbReference type="SUPFAM" id="SSF48452">
    <property type="entry name" value="TPR-like"/>
    <property type="match status" value="1"/>
</dbReference>
<dbReference type="AlphaFoldDB" id="K6V2N5"/>
<dbReference type="PANTHER" id="PTHR16305:SF28">
    <property type="entry name" value="GUANYLATE CYCLASE DOMAIN-CONTAINING PROTEIN"/>
    <property type="match status" value="1"/>
</dbReference>
<dbReference type="InterPro" id="IPR016032">
    <property type="entry name" value="Sig_transdc_resp-reg_C-effctor"/>
</dbReference>
<gene>
    <name evidence="4" type="ORF">GORHZ_092_00170</name>
</gene>
<evidence type="ECO:0000313" key="5">
    <source>
        <dbReference type="Proteomes" id="UP000008363"/>
    </source>
</evidence>
<dbReference type="Gene3D" id="1.10.10.10">
    <property type="entry name" value="Winged helix-like DNA-binding domain superfamily/Winged helix DNA-binding domain"/>
    <property type="match status" value="1"/>
</dbReference>
<dbReference type="InterPro" id="IPR036388">
    <property type="entry name" value="WH-like_DNA-bd_sf"/>
</dbReference>
<reference evidence="4 5" key="1">
    <citation type="submission" date="2012-08" db="EMBL/GenBank/DDBJ databases">
        <title>Whole genome shotgun sequence of Gordonia rhizosphera NBRC 16068.</title>
        <authorList>
            <person name="Takarada H."/>
            <person name="Isaki S."/>
            <person name="Hosoyama A."/>
            <person name="Tsuchikane K."/>
            <person name="Katsumata H."/>
            <person name="Baba S."/>
            <person name="Ohji S."/>
            <person name="Yamazaki S."/>
            <person name="Fujita N."/>
        </authorList>
    </citation>
    <scope>NUCLEOTIDE SEQUENCE [LARGE SCALE GENOMIC DNA]</scope>
    <source>
        <strain evidence="4 5">NBRC 16068</strain>
    </source>
</reference>
<keyword evidence="1" id="KW-0547">Nucleotide-binding</keyword>
<dbReference type="GO" id="GO:0003677">
    <property type="term" value="F:DNA binding"/>
    <property type="evidence" value="ECO:0007669"/>
    <property type="project" value="InterPro"/>
</dbReference>
<dbReference type="InterPro" id="IPR011990">
    <property type="entry name" value="TPR-like_helical_dom_sf"/>
</dbReference>
<accession>K6V2N5</accession>
<dbReference type="Gene3D" id="1.25.40.10">
    <property type="entry name" value="Tetratricopeptide repeat domain"/>
    <property type="match status" value="1"/>
</dbReference>
<keyword evidence="2" id="KW-0067">ATP-binding</keyword>
<evidence type="ECO:0000313" key="4">
    <source>
        <dbReference type="EMBL" id="GAB90268.1"/>
    </source>
</evidence>
<dbReference type="SMART" id="SM00421">
    <property type="entry name" value="HTH_LUXR"/>
    <property type="match status" value="1"/>
</dbReference>
<dbReference type="CDD" id="cd06170">
    <property type="entry name" value="LuxR_C_like"/>
    <property type="match status" value="1"/>
</dbReference>
<feature type="domain" description="HTH luxR-type" evidence="3">
    <location>
        <begin position="875"/>
        <end position="939"/>
    </location>
</feature>
<dbReference type="STRING" id="1108045.GORHZ_092_00170"/>
<name>K6V2N5_9ACTN</name>
<evidence type="ECO:0000256" key="2">
    <source>
        <dbReference type="ARBA" id="ARBA00022840"/>
    </source>
</evidence>
<dbReference type="InterPro" id="IPR041664">
    <property type="entry name" value="AAA_16"/>
</dbReference>
<protein>
    <recommendedName>
        <fullName evidence="3">HTH luxR-type domain-containing protein</fullName>
    </recommendedName>
</protein>
<evidence type="ECO:0000259" key="3">
    <source>
        <dbReference type="PROSITE" id="PS50043"/>
    </source>
</evidence>
<sequence length="939" mass="100093">MYDGFSDGPLIGHSEELVWWADLLQRLPRTGGLLALVGEPGIGKSRLQLAFNESAGAKGFRVLHLRCRETDAASAYRPLIEALAPLSRPGGPLAGEADQVYRSALTTLRRLWEGGDPETAPLTVAESAVRVLSLLAGDRGLVVAVDDVQWADPETLVVLEHLARTVDLTPIALTVTARTDPVGAARIARMVDTPAARVTELGRLAPTEQKEMVVSQLGRDVPSDVIEFVAERAEGLPLAVEELLADLLRHGAAYRDHGAWVVRRERFVGVTATSIAAAVEARLAQLDADAQVVAVAVALRDDDSTWDDLTQITGQPADRVATGLADLVTADVLISVGRGRYRYRHGLIADAVLSASNPSIAQRLARGAALDLQQRPGSGPDRAAQMARLWECAGDPDAAARAHIEAASGWLAQGAAETAILSARAALARSRTVELRSAAADALSEALTRTGRFADALALQPDVLTDGDVLTGGDSLLAPRRALAYCRFARCAMEIGQPDRAARDLDAAEALDVIPVEVYALRATLAFEAGDADGAAGLAARAVALAEQAGNLRALGSALLVQARVLRSRDPADAIPGLERLVDLAAEHTMPVTYERAMLELGLVDRLTTNRADRLLEARRLAVERGSVHTRAVAETNLWPVLAESGDLAQAERMCVGGLELAERYRLRSAHPARTMYVMHEAVRGRYTSASTQVEELRGDPFVGGAELYLEVFRGDAKRALAAITPAIPGLMRVPDARAAPARGLYALLMAVVRDDPEPARLIAQSGIGAWYNRGLIRLVEAVVAGRGGDRVAADAAAAEGFTDLDRFPIMAAAAAVIVAPRSIDQGWGEPETWLGAARELFADLGNETMRQRCGALLRAGGFPVPRRGRGDAEVPAHLRRLGITSREMDVLLLVAQHLTNVQIAEQLTESPRTVDTHVSRLIAKAQVSNRSELSALVG</sequence>
<dbReference type="eggNOG" id="COG2909">
    <property type="taxonomic scope" value="Bacteria"/>
</dbReference>
<dbReference type="PANTHER" id="PTHR16305">
    <property type="entry name" value="TESTICULAR SOLUBLE ADENYLYL CYCLASE"/>
    <property type="match status" value="1"/>
</dbReference>
<dbReference type="PROSITE" id="PS50043">
    <property type="entry name" value="HTH_LUXR_2"/>
    <property type="match status" value="1"/>
</dbReference>
<dbReference type="Pfam" id="PF00196">
    <property type="entry name" value="GerE"/>
    <property type="match status" value="1"/>
</dbReference>